<name>A0A0E9TT01_ANGAN</name>
<organism evidence="1">
    <name type="scientific">Anguilla anguilla</name>
    <name type="common">European freshwater eel</name>
    <name type="synonym">Muraena anguilla</name>
    <dbReference type="NCBI Taxonomy" id="7936"/>
    <lineage>
        <taxon>Eukaryota</taxon>
        <taxon>Metazoa</taxon>
        <taxon>Chordata</taxon>
        <taxon>Craniata</taxon>
        <taxon>Vertebrata</taxon>
        <taxon>Euteleostomi</taxon>
        <taxon>Actinopterygii</taxon>
        <taxon>Neopterygii</taxon>
        <taxon>Teleostei</taxon>
        <taxon>Anguilliformes</taxon>
        <taxon>Anguillidae</taxon>
        <taxon>Anguilla</taxon>
    </lineage>
</organism>
<dbReference type="EMBL" id="GBXM01052729">
    <property type="protein sequence ID" value="JAH55848.1"/>
    <property type="molecule type" value="Transcribed_RNA"/>
</dbReference>
<protein>
    <submittedName>
        <fullName evidence="1">Uncharacterized protein</fullName>
    </submittedName>
</protein>
<proteinExistence type="predicted"/>
<sequence length="26" mass="2779">MKTADIRAVHSLFASSTGDSEVKNTL</sequence>
<accession>A0A0E9TT01</accession>
<evidence type="ECO:0000313" key="1">
    <source>
        <dbReference type="EMBL" id="JAH55848.1"/>
    </source>
</evidence>
<dbReference type="AlphaFoldDB" id="A0A0E9TT01"/>
<reference evidence="1" key="1">
    <citation type="submission" date="2014-11" db="EMBL/GenBank/DDBJ databases">
        <authorList>
            <person name="Amaro Gonzalez C."/>
        </authorList>
    </citation>
    <scope>NUCLEOTIDE SEQUENCE</scope>
</reference>
<reference evidence="1" key="2">
    <citation type="journal article" date="2015" name="Fish Shellfish Immunol.">
        <title>Early steps in the European eel (Anguilla anguilla)-Vibrio vulnificus interaction in the gills: Role of the RtxA13 toxin.</title>
        <authorList>
            <person name="Callol A."/>
            <person name="Pajuelo D."/>
            <person name="Ebbesson L."/>
            <person name="Teles M."/>
            <person name="MacKenzie S."/>
            <person name="Amaro C."/>
        </authorList>
    </citation>
    <scope>NUCLEOTIDE SEQUENCE</scope>
</reference>